<evidence type="ECO:0000313" key="2">
    <source>
        <dbReference type="Proteomes" id="UP000821865"/>
    </source>
</evidence>
<keyword evidence="2" id="KW-1185">Reference proteome</keyword>
<comment type="caution">
    <text evidence="1">The sequence shown here is derived from an EMBL/GenBank/DDBJ whole genome shotgun (WGS) entry which is preliminary data.</text>
</comment>
<accession>A0ACB8DXL8</accession>
<proteinExistence type="predicted"/>
<evidence type="ECO:0000313" key="1">
    <source>
        <dbReference type="EMBL" id="KAH7979135.1"/>
    </source>
</evidence>
<dbReference type="EMBL" id="CM023470">
    <property type="protein sequence ID" value="KAH7979135.1"/>
    <property type="molecule type" value="Genomic_DNA"/>
</dbReference>
<name>A0ACB8DXL8_DERSI</name>
<sequence>MSAKELLPHPTTVNHKAAQMAGDLRKTLRPVIQAAMDEGHCSMTVDMWTDDYKKTAYITAAAHYVNDDWELISLILFTSDFPPEKKTADNIRVEFVRRCAKLGLDGPARKHCVCE</sequence>
<organism evidence="1 2">
    <name type="scientific">Dermacentor silvarum</name>
    <name type="common">Tick</name>
    <dbReference type="NCBI Taxonomy" id="543639"/>
    <lineage>
        <taxon>Eukaryota</taxon>
        <taxon>Metazoa</taxon>
        <taxon>Ecdysozoa</taxon>
        <taxon>Arthropoda</taxon>
        <taxon>Chelicerata</taxon>
        <taxon>Arachnida</taxon>
        <taxon>Acari</taxon>
        <taxon>Parasitiformes</taxon>
        <taxon>Ixodida</taxon>
        <taxon>Ixodoidea</taxon>
        <taxon>Ixodidae</taxon>
        <taxon>Rhipicephalinae</taxon>
        <taxon>Dermacentor</taxon>
    </lineage>
</organism>
<protein>
    <submittedName>
        <fullName evidence="1">Uncharacterized protein</fullName>
    </submittedName>
</protein>
<reference evidence="1" key="1">
    <citation type="submission" date="2020-05" db="EMBL/GenBank/DDBJ databases">
        <title>Large-scale comparative analyses of tick genomes elucidate their genetic diversity and vector capacities.</title>
        <authorList>
            <person name="Jia N."/>
            <person name="Wang J."/>
            <person name="Shi W."/>
            <person name="Du L."/>
            <person name="Sun Y."/>
            <person name="Zhan W."/>
            <person name="Jiang J."/>
            <person name="Wang Q."/>
            <person name="Zhang B."/>
            <person name="Ji P."/>
            <person name="Sakyi L.B."/>
            <person name="Cui X."/>
            <person name="Yuan T."/>
            <person name="Jiang B."/>
            <person name="Yang W."/>
            <person name="Lam T.T.-Y."/>
            <person name="Chang Q."/>
            <person name="Ding S."/>
            <person name="Wang X."/>
            <person name="Zhu J."/>
            <person name="Ruan X."/>
            <person name="Zhao L."/>
            <person name="Wei J."/>
            <person name="Que T."/>
            <person name="Du C."/>
            <person name="Cheng J."/>
            <person name="Dai P."/>
            <person name="Han X."/>
            <person name="Huang E."/>
            <person name="Gao Y."/>
            <person name="Liu J."/>
            <person name="Shao H."/>
            <person name="Ye R."/>
            <person name="Li L."/>
            <person name="Wei W."/>
            <person name="Wang X."/>
            <person name="Wang C."/>
            <person name="Yang T."/>
            <person name="Huo Q."/>
            <person name="Li W."/>
            <person name="Guo W."/>
            <person name="Chen H."/>
            <person name="Zhou L."/>
            <person name="Ni X."/>
            <person name="Tian J."/>
            <person name="Zhou Y."/>
            <person name="Sheng Y."/>
            <person name="Liu T."/>
            <person name="Pan Y."/>
            <person name="Xia L."/>
            <person name="Li J."/>
            <person name="Zhao F."/>
            <person name="Cao W."/>
        </authorList>
    </citation>
    <scope>NUCLEOTIDE SEQUENCE</scope>
    <source>
        <strain evidence="1">Dsil-2018</strain>
    </source>
</reference>
<dbReference type="Proteomes" id="UP000821865">
    <property type="component" value="Chromosome 1"/>
</dbReference>
<gene>
    <name evidence="1" type="ORF">HPB49_008356</name>
</gene>